<protein>
    <recommendedName>
        <fullName evidence="3">DUF674 domain-containing protein</fullName>
    </recommendedName>
</protein>
<evidence type="ECO:0000313" key="1">
    <source>
        <dbReference type="EMBL" id="KAL3635464.1"/>
    </source>
</evidence>
<dbReference type="AlphaFoldDB" id="A0ABD3D2D3"/>
<evidence type="ECO:0000313" key="2">
    <source>
        <dbReference type="Proteomes" id="UP001632038"/>
    </source>
</evidence>
<dbReference type="Pfam" id="PF05056">
    <property type="entry name" value="DUF674"/>
    <property type="match status" value="1"/>
</dbReference>
<dbReference type="PANTHER" id="PTHR33103">
    <property type="entry name" value="OS01G0153900 PROTEIN"/>
    <property type="match status" value="1"/>
</dbReference>
<organism evidence="1 2">
    <name type="scientific">Castilleja foliolosa</name>
    <dbReference type="NCBI Taxonomy" id="1961234"/>
    <lineage>
        <taxon>Eukaryota</taxon>
        <taxon>Viridiplantae</taxon>
        <taxon>Streptophyta</taxon>
        <taxon>Embryophyta</taxon>
        <taxon>Tracheophyta</taxon>
        <taxon>Spermatophyta</taxon>
        <taxon>Magnoliopsida</taxon>
        <taxon>eudicotyledons</taxon>
        <taxon>Gunneridae</taxon>
        <taxon>Pentapetalae</taxon>
        <taxon>asterids</taxon>
        <taxon>lamiids</taxon>
        <taxon>Lamiales</taxon>
        <taxon>Orobanchaceae</taxon>
        <taxon>Pedicularideae</taxon>
        <taxon>Castillejinae</taxon>
        <taxon>Castilleja</taxon>
    </lineage>
</organism>
<gene>
    <name evidence="1" type="ORF">CASFOL_020011</name>
</gene>
<dbReference type="Proteomes" id="UP001632038">
    <property type="component" value="Unassembled WGS sequence"/>
</dbReference>
<dbReference type="InterPro" id="IPR007750">
    <property type="entry name" value="DUF674"/>
</dbReference>
<keyword evidence="2" id="KW-1185">Reference proteome</keyword>
<proteinExistence type="predicted"/>
<comment type="caution">
    <text evidence="1">The sequence shown here is derived from an EMBL/GenBank/DDBJ whole genome shotgun (WGS) entry which is preliminary data.</text>
</comment>
<dbReference type="PANTHER" id="PTHR33103:SF27">
    <property type="entry name" value="OS04G0594700 PROTEIN"/>
    <property type="match status" value="1"/>
</dbReference>
<sequence>MSDPRNVKFPLKVVLNKQKTKVLYAEANSEFTDVLLSFLTLPLGTIVRVLQKHDPSFSFGSIATLYKGLASLDSVHFRTEGFKQMLLNPRTSSEVARHKLKLNIDDTDEPTKYYRCASPDCCFDDYLYVSIYRGMITCDCGKSTLSKEIKFDKDSISRFADDGFSGVYTTSHFIISDDLQIFPSVTGNVIRFLSNMGITDMDDQTELMDVTLGFKEIMDLLKGSLLSDILLSDIVLKKRRVESFALKYELGTLVPSNLKSLTFYSIASVVKAIIQKSTNKLIYVEGDDKFVEFLFSLLTIPLGGIEHLLGGSTKLKFVDNLYRTLRETNGDMYLKKGWTKYMLLNPKLPLGYTTSDSQLLPLNEEDPLDMCFKEGYLSIAYSTDNLVGFKSPKGRRNYVKGTSMYMVTDDLVVTHLCTTSCFSTLNLLKVPLSDVREMELKIGLKEALRILAASLTSTRCLSDGLSDLLLEKQSKQEQRV</sequence>
<dbReference type="EMBL" id="JAVIJP010000027">
    <property type="protein sequence ID" value="KAL3635464.1"/>
    <property type="molecule type" value="Genomic_DNA"/>
</dbReference>
<evidence type="ECO:0008006" key="3">
    <source>
        <dbReference type="Google" id="ProtNLM"/>
    </source>
</evidence>
<name>A0ABD3D2D3_9LAMI</name>
<reference evidence="2" key="1">
    <citation type="journal article" date="2024" name="IScience">
        <title>Strigolactones Initiate the Formation of Haustorium-like Structures in Castilleja.</title>
        <authorList>
            <person name="Buerger M."/>
            <person name="Peterson D."/>
            <person name="Chory J."/>
        </authorList>
    </citation>
    <scope>NUCLEOTIDE SEQUENCE [LARGE SCALE GENOMIC DNA]</scope>
</reference>
<accession>A0ABD3D2D3</accession>